<comment type="similarity">
    <text evidence="2 6 8">Belongs to the citrate synthase family.</text>
</comment>
<gene>
    <name evidence="9" type="ORF">GCM10011372_32270</name>
</gene>
<evidence type="ECO:0000256" key="1">
    <source>
        <dbReference type="ARBA" id="ARBA00005163"/>
    </source>
</evidence>
<dbReference type="PANTHER" id="PTHR11739:SF4">
    <property type="entry name" value="CITRATE SYNTHASE, PEROXISOMAL"/>
    <property type="match status" value="1"/>
</dbReference>
<dbReference type="PROSITE" id="PS00480">
    <property type="entry name" value="CITRATE_SYNTHASE"/>
    <property type="match status" value="1"/>
</dbReference>
<dbReference type="GO" id="GO:0036440">
    <property type="term" value="F:citrate synthase activity"/>
    <property type="evidence" value="ECO:0007669"/>
    <property type="project" value="UniProtKB-EC"/>
</dbReference>
<dbReference type="Pfam" id="PF00285">
    <property type="entry name" value="Citrate_synt"/>
    <property type="match status" value="1"/>
</dbReference>
<dbReference type="InterPro" id="IPR002020">
    <property type="entry name" value="Citrate_synthase"/>
</dbReference>
<organism evidence="9 10">
    <name type="scientific">Agromyces bauzanensis</name>
    <dbReference type="NCBI Taxonomy" id="1308924"/>
    <lineage>
        <taxon>Bacteria</taxon>
        <taxon>Bacillati</taxon>
        <taxon>Actinomycetota</taxon>
        <taxon>Actinomycetes</taxon>
        <taxon>Micrococcales</taxon>
        <taxon>Microbacteriaceae</taxon>
        <taxon>Agromyces</taxon>
    </lineage>
</organism>
<dbReference type="PANTHER" id="PTHR11739">
    <property type="entry name" value="CITRATE SYNTHASE"/>
    <property type="match status" value="1"/>
</dbReference>
<accession>A0A917UWV0</accession>
<evidence type="ECO:0000256" key="2">
    <source>
        <dbReference type="ARBA" id="ARBA00010566"/>
    </source>
</evidence>
<comment type="catalytic activity">
    <reaction evidence="5">
        <text>oxaloacetate + acetyl-CoA + H2O = citrate + CoA + H(+)</text>
        <dbReference type="Rhea" id="RHEA:16845"/>
        <dbReference type="ChEBI" id="CHEBI:15377"/>
        <dbReference type="ChEBI" id="CHEBI:15378"/>
        <dbReference type="ChEBI" id="CHEBI:16452"/>
        <dbReference type="ChEBI" id="CHEBI:16947"/>
        <dbReference type="ChEBI" id="CHEBI:57287"/>
        <dbReference type="ChEBI" id="CHEBI:57288"/>
        <dbReference type="EC" id="2.3.3.16"/>
    </reaction>
</comment>
<evidence type="ECO:0000256" key="3">
    <source>
        <dbReference type="ARBA" id="ARBA00022532"/>
    </source>
</evidence>
<dbReference type="InterPro" id="IPR011278">
    <property type="entry name" value="2-MeCitrate/Citrate_synth_II"/>
</dbReference>
<keyword evidence="3" id="KW-0816">Tricarboxylic acid cycle</keyword>
<dbReference type="PIRSF" id="PIRSF001369">
    <property type="entry name" value="Citrate_synth"/>
    <property type="match status" value="1"/>
</dbReference>
<protein>
    <recommendedName>
        <fullName evidence="6">Citrate synthase</fullName>
    </recommendedName>
</protein>
<evidence type="ECO:0000313" key="9">
    <source>
        <dbReference type="EMBL" id="GGJ91311.1"/>
    </source>
</evidence>
<keyword evidence="10" id="KW-1185">Reference proteome</keyword>
<keyword evidence="4 6" id="KW-0808">Transferase</keyword>
<dbReference type="Gene3D" id="1.10.580.10">
    <property type="entry name" value="Citrate Synthase, domain 1"/>
    <property type="match status" value="1"/>
</dbReference>
<proteinExistence type="inferred from homology"/>
<dbReference type="InterPro" id="IPR024176">
    <property type="entry name" value="Citrate_synthase_bac-typ"/>
</dbReference>
<name>A0A917UWV0_9MICO</name>
<feature type="active site" evidence="7">
    <location>
        <position position="267"/>
    </location>
</feature>
<comment type="caution">
    <text evidence="9">The sequence shown here is derived from an EMBL/GenBank/DDBJ whole genome shotgun (WGS) entry which is preliminary data.</text>
</comment>
<dbReference type="NCBIfam" id="NF010636">
    <property type="entry name" value="PRK14033.1"/>
    <property type="match status" value="1"/>
</dbReference>
<evidence type="ECO:0000256" key="6">
    <source>
        <dbReference type="PIRNR" id="PIRNR001369"/>
    </source>
</evidence>
<dbReference type="InterPro" id="IPR016142">
    <property type="entry name" value="Citrate_synth-like_lrg_a-sub"/>
</dbReference>
<dbReference type="InterPro" id="IPR019810">
    <property type="entry name" value="Citrate_synthase_AS"/>
</dbReference>
<sequence>MSDQQQGAAPAIYKGLTGVPVDYTAISKVNPETNSLLYRGYPVQELAASVTFEEVAYLLWYGELPDDAQLAAFEERERALRGLDHEVKRVIDELPLTAHPMDVVRTAVSVIGASDPGADDASPEANLDKAIRLFAKLPSIVCYDQRRHRELEFVEPRDDLGYSANFLWQAFGEAPELAVVNAFDVSMILYAEHSFNASTFAARVITSTMSDLYSAVTGAIGALKGPLHGGANEAVMHAFAEIGTADAAAGWLDAALAEKRKIMGFGHRVYKNGDSRVPTMRDALERMVEHYERPDLMRLYIALEEAMAERKGIKPNLDYPAGPTYHLMGFDTETFTPLFVASRVTGWTAHIMEQNAANALIRPLSVYNGPDERHVPVRG</sequence>
<dbReference type="SUPFAM" id="SSF48256">
    <property type="entry name" value="Citrate synthase"/>
    <property type="match status" value="1"/>
</dbReference>
<reference evidence="9" key="1">
    <citation type="journal article" date="2014" name="Int. J. Syst. Evol. Microbiol.">
        <title>Complete genome sequence of Corynebacterium casei LMG S-19264T (=DSM 44701T), isolated from a smear-ripened cheese.</title>
        <authorList>
            <consortium name="US DOE Joint Genome Institute (JGI-PGF)"/>
            <person name="Walter F."/>
            <person name="Albersmeier A."/>
            <person name="Kalinowski J."/>
            <person name="Ruckert C."/>
        </authorList>
    </citation>
    <scope>NUCLEOTIDE SEQUENCE</scope>
    <source>
        <strain evidence="9">CGMCC 1.8984</strain>
    </source>
</reference>
<evidence type="ECO:0000256" key="7">
    <source>
        <dbReference type="PIRSR" id="PIRSR001369-1"/>
    </source>
</evidence>
<dbReference type="EMBL" id="BMMD01000023">
    <property type="protein sequence ID" value="GGJ91311.1"/>
    <property type="molecule type" value="Genomic_DNA"/>
</dbReference>
<dbReference type="AlphaFoldDB" id="A0A917UWV0"/>
<dbReference type="InterPro" id="IPR036969">
    <property type="entry name" value="Citrate_synthase_sf"/>
</dbReference>
<dbReference type="GO" id="GO:0006099">
    <property type="term" value="P:tricarboxylic acid cycle"/>
    <property type="evidence" value="ECO:0007669"/>
    <property type="project" value="UniProtKB-KW"/>
</dbReference>
<dbReference type="RefSeq" id="WP_188744425.1">
    <property type="nucleotide sequence ID" value="NZ_BAABFW010000013.1"/>
</dbReference>
<reference evidence="9" key="2">
    <citation type="submission" date="2020-09" db="EMBL/GenBank/DDBJ databases">
        <authorList>
            <person name="Sun Q."/>
            <person name="Zhou Y."/>
        </authorList>
    </citation>
    <scope>NUCLEOTIDE SEQUENCE</scope>
    <source>
        <strain evidence="9">CGMCC 1.8984</strain>
    </source>
</reference>
<dbReference type="NCBIfam" id="TIGR01800">
    <property type="entry name" value="cit_synth_II"/>
    <property type="match status" value="1"/>
</dbReference>
<dbReference type="Proteomes" id="UP000636956">
    <property type="component" value="Unassembled WGS sequence"/>
</dbReference>
<dbReference type="Gene3D" id="1.10.230.10">
    <property type="entry name" value="Cytochrome P450-Terp, domain 2"/>
    <property type="match status" value="1"/>
</dbReference>
<feature type="active site" evidence="7">
    <location>
        <position position="318"/>
    </location>
</feature>
<evidence type="ECO:0000256" key="5">
    <source>
        <dbReference type="ARBA" id="ARBA00049288"/>
    </source>
</evidence>
<evidence type="ECO:0000313" key="10">
    <source>
        <dbReference type="Proteomes" id="UP000636956"/>
    </source>
</evidence>
<evidence type="ECO:0000256" key="8">
    <source>
        <dbReference type="RuleBase" id="RU003406"/>
    </source>
</evidence>
<dbReference type="PRINTS" id="PR00143">
    <property type="entry name" value="CITRTSNTHASE"/>
</dbReference>
<dbReference type="GO" id="GO:0005829">
    <property type="term" value="C:cytosol"/>
    <property type="evidence" value="ECO:0007669"/>
    <property type="project" value="TreeGrafter"/>
</dbReference>
<dbReference type="InterPro" id="IPR016143">
    <property type="entry name" value="Citrate_synth-like_sm_a-sub"/>
</dbReference>
<evidence type="ECO:0000256" key="4">
    <source>
        <dbReference type="ARBA" id="ARBA00022679"/>
    </source>
</evidence>
<comment type="pathway">
    <text evidence="1">Carbohydrate metabolism; tricarboxylic acid cycle.</text>
</comment>
<dbReference type="GO" id="GO:0005975">
    <property type="term" value="P:carbohydrate metabolic process"/>
    <property type="evidence" value="ECO:0007669"/>
    <property type="project" value="TreeGrafter"/>
</dbReference>